<evidence type="ECO:0000259" key="5">
    <source>
        <dbReference type="Pfam" id="PF16687"/>
    </source>
</evidence>
<dbReference type="InterPro" id="IPR032040">
    <property type="entry name" value="ELYS-bb"/>
</dbReference>
<comment type="subcellular location">
    <subcellularLocation>
        <location evidence="1">Nucleus</location>
    </subcellularLocation>
</comment>
<feature type="compositionally biased region" description="Polar residues" evidence="3">
    <location>
        <begin position="1846"/>
        <end position="1867"/>
    </location>
</feature>
<keyword evidence="6" id="KW-1185">Reference proteome</keyword>
<name>A0ABM3MFR7_GALME</name>
<feature type="compositionally biased region" description="Basic and acidic residues" evidence="3">
    <location>
        <begin position="1549"/>
        <end position="1560"/>
    </location>
</feature>
<feature type="compositionally biased region" description="Low complexity" evidence="3">
    <location>
        <begin position="2435"/>
        <end position="2461"/>
    </location>
</feature>
<feature type="region of interest" description="Disordered" evidence="3">
    <location>
        <begin position="2383"/>
        <end position="2414"/>
    </location>
</feature>
<dbReference type="RefSeq" id="XP_052749994.1">
    <property type="nucleotide sequence ID" value="XM_052894034.1"/>
</dbReference>
<dbReference type="Pfam" id="PF13934">
    <property type="entry name" value="ELYS"/>
    <property type="match status" value="1"/>
</dbReference>
<feature type="region of interest" description="Disordered" evidence="3">
    <location>
        <begin position="1390"/>
        <end position="1421"/>
    </location>
</feature>
<feature type="compositionally biased region" description="Basic residues" evidence="3">
    <location>
        <begin position="2329"/>
        <end position="2338"/>
    </location>
</feature>
<dbReference type="SUPFAM" id="SSF50978">
    <property type="entry name" value="WD40 repeat-like"/>
    <property type="match status" value="1"/>
</dbReference>
<accession>A0ABM3MFR7</accession>
<gene>
    <name evidence="7" type="primary">LOC113521535</name>
</gene>
<feature type="compositionally biased region" description="Basic and acidic residues" evidence="3">
    <location>
        <begin position="1885"/>
        <end position="1898"/>
    </location>
</feature>
<dbReference type="InterPro" id="IPR036322">
    <property type="entry name" value="WD40_repeat_dom_sf"/>
</dbReference>
<organism evidence="6 7">
    <name type="scientific">Galleria mellonella</name>
    <name type="common">Greater wax moth</name>
    <dbReference type="NCBI Taxonomy" id="7137"/>
    <lineage>
        <taxon>Eukaryota</taxon>
        <taxon>Metazoa</taxon>
        <taxon>Ecdysozoa</taxon>
        <taxon>Arthropoda</taxon>
        <taxon>Hexapoda</taxon>
        <taxon>Insecta</taxon>
        <taxon>Pterygota</taxon>
        <taxon>Neoptera</taxon>
        <taxon>Endopterygota</taxon>
        <taxon>Lepidoptera</taxon>
        <taxon>Glossata</taxon>
        <taxon>Ditrysia</taxon>
        <taxon>Pyraloidea</taxon>
        <taxon>Pyralidae</taxon>
        <taxon>Galleriinae</taxon>
        <taxon>Galleria</taxon>
    </lineage>
</organism>
<feature type="compositionally biased region" description="Low complexity" evidence="3">
    <location>
        <begin position="1567"/>
        <end position="1583"/>
    </location>
</feature>
<feature type="region of interest" description="Disordered" evidence="3">
    <location>
        <begin position="1153"/>
        <end position="1183"/>
    </location>
</feature>
<dbReference type="PANTHER" id="PTHR21583">
    <property type="entry name" value="ELYS PROTEIN"/>
    <property type="match status" value="1"/>
</dbReference>
<feature type="region of interest" description="Disordered" evidence="3">
    <location>
        <begin position="2427"/>
        <end position="2650"/>
    </location>
</feature>
<feature type="compositionally biased region" description="Basic and acidic residues" evidence="3">
    <location>
        <begin position="2141"/>
        <end position="2156"/>
    </location>
</feature>
<dbReference type="Pfam" id="PF16687">
    <property type="entry name" value="ELYS-bb"/>
    <property type="match status" value="1"/>
</dbReference>
<evidence type="ECO:0000256" key="1">
    <source>
        <dbReference type="ARBA" id="ARBA00004123"/>
    </source>
</evidence>
<dbReference type="InterPro" id="IPR025151">
    <property type="entry name" value="ELYS_dom"/>
</dbReference>
<dbReference type="GeneID" id="113521535"/>
<evidence type="ECO:0000256" key="2">
    <source>
        <dbReference type="ARBA" id="ARBA00023242"/>
    </source>
</evidence>
<feature type="region of interest" description="Disordered" evidence="3">
    <location>
        <begin position="1846"/>
        <end position="1901"/>
    </location>
</feature>
<feature type="domain" description="ELYS beta-propeller" evidence="5">
    <location>
        <begin position="258"/>
        <end position="457"/>
    </location>
</feature>
<feature type="compositionally biased region" description="Basic and acidic residues" evidence="3">
    <location>
        <begin position="2172"/>
        <end position="2202"/>
    </location>
</feature>
<dbReference type="Proteomes" id="UP001652740">
    <property type="component" value="Unplaced"/>
</dbReference>
<feature type="domain" description="ELYS-like" evidence="4">
    <location>
        <begin position="751"/>
        <end position="1000"/>
    </location>
</feature>
<feature type="compositionally biased region" description="Basic and acidic residues" evidence="3">
    <location>
        <begin position="2586"/>
        <end position="2595"/>
    </location>
</feature>
<dbReference type="InterPro" id="IPR052620">
    <property type="entry name" value="ELYS/MEL-28_NucAsmblyFactor"/>
</dbReference>
<feature type="region of interest" description="Disordered" evidence="3">
    <location>
        <begin position="1470"/>
        <end position="1632"/>
    </location>
</feature>
<feature type="compositionally biased region" description="Polar residues" evidence="3">
    <location>
        <begin position="2276"/>
        <end position="2285"/>
    </location>
</feature>
<feature type="compositionally biased region" description="Low complexity" evidence="3">
    <location>
        <begin position="1949"/>
        <end position="1972"/>
    </location>
</feature>
<feature type="region of interest" description="Disordered" evidence="3">
    <location>
        <begin position="2320"/>
        <end position="2353"/>
    </location>
</feature>
<feature type="region of interest" description="Disordered" evidence="3">
    <location>
        <begin position="1917"/>
        <end position="2016"/>
    </location>
</feature>
<evidence type="ECO:0000313" key="7">
    <source>
        <dbReference type="RefSeq" id="XP_052749994.1"/>
    </source>
</evidence>
<feature type="compositionally biased region" description="Basic and acidic residues" evidence="3">
    <location>
        <begin position="2490"/>
        <end position="2501"/>
    </location>
</feature>
<keyword evidence="2" id="KW-0539">Nucleus</keyword>
<dbReference type="PANTHER" id="PTHR21583:SF8">
    <property type="entry name" value="PROTEIN ELYS"/>
    <property type="match status" value="1"/>
</dbReference>
<feature type="compositionally biased region" description="Acidic residues" evidence="3">
    <location>
        <begin position="1936"/>
        <end position="1946"/>
    </location>
</feature>
<feature type="compositionally biased region" description="Basic and acidic residues" evidence="3">
    <location>
        <begin position="2233"/>
        <end position="2250"/>
    </location>
</feature>
<protein>
    <submittedName>
        <fullName evidence="7">Protein ELYS isoform X1</fullName>
    </submittedName>
</protein>
<proteinExistence type="predicted"/>
<feature type="compositionally biased region" description="Basic and acidic residues" evidence="3">
    <location>
        <begin position="1391"/>
        <end position="1421"/>
    </location>
</feature>
<evidence type="ECO:0000313" key="6">
    <source>
        <dbReference type="Proteomes" id="UP001652740"/>
    </source>
</evidence>
<sequence length="2650" mass="295007">MQSLDMQKVEDSVFSVIKTTGLSPAVFNFLQPSEDSPENYTPLGGILNDTKHGWLALGPKFCVVDLRTGLKIAAKIFGNPYGNSHIIVTSVVELPSPITNNSQQLLISLQCEDGTGMICIFHVNGSQVLRCIQSEVVITQLAVSDGIPDGYFTCFDGVVMAGTKNGEIFVFDLNRACLIQALKDISQGYEHLIQGEQNPANLTFLSLSSAHRLEEQRDIALENDDHIAVLLNENSLMDGQYLFRNPDGTIRMKAKRDHVRVTVLQYIPQLASLAVGYNFGAFQIWNMITMELEFTSQVNVECLPVTHFGFQEPCDDPRAFCYLWVVFSVIDRFEEEEFPLAVMYSLTYQGKRMLSHTKCLYQDFTMATIRFQVELSTMEDSGCLVGGKCVSCNTYSINSTMGDDGEDSTLNICQLVWECWGENANSSSVHGMLLFDLDQWYKDQMPATRRVESCAFLSAAVVPGLSGGGAALDVKLLPDTVAPYHHATRLEEHFYPNSLQYECACLSTSEWCVVGTAGVQRALVGALAAAGPAALLRPAALYRAARAAGLAPPAAQRLPPHPTQEQQRRFLLCVALEARLARLLARVARDWSTHTHAAAGCTLDFLVDWCWDRALELKENARELTAPLFVSSALPDRNVIRCLEHCVQQLTQLTGLLDAVLTKCCSLVVPDALSEIEEKYKAIGTVSLYFQVVQWFLRVGLLPERLEHGRTARLHYPAHTLQTLYDKRRLKLNRLDNSAGEDNSNKSCSLLYIDQLIEKEFGGERIHQMWRNGGSETGLYPPPSLYSLLRLYLLPDVPDEHKHSLVLYLLVDYSSVYDDVRYEEVIRRLMQFPTMFGLSNTAIKATQAFWHLDHRDFDFALDNLQCLTGNTLSEWQHNVVLSSLLAQKKTQAALQYLHVRKPAPVQLRDDGTLNSSRVNDLDKLEDWQSCCNLYLARNLVFEALDVVRMCVQNTAKTEEKEQVLNFFFKGCRNTGQLSKILQVTLLPFEEKVFIKYLEDCNESQTGDILITYYLQHARYLEAEQYNNKLKQSKARSNDVSASAESLAETLDREEARDNLVELAMASLPAIAGTVAKYALVDKDYDTHIIAPKPMSVYIQAKSPKNTFTYKSSFIQDTIENASETWINKPKMRRGIKRALNIEETPFICTPKLSKTRSVMEESQEGSPPKRARREGGTARAPGGARVSAALGEQLAALLHLPEQHTPPRAERQLRADTPHSILKVRHAPRTEGAGEQLAALLHLPEQHTPPRAERQLRADTPHSILKVRHAPRTEGAGEQLAALLHLPEQHTPPRAERQLRADTPHSILKTRRAISDDELDNASMQTQYSDSNKHLRFTIPTASECGSTPSTSPVAMPTIDFEDAEEMERSVSAMKERDEDNDDYYNVTEAEESHKTTQAHSMDESHVLESPPKKLATEDDIKTRKFYKDTVRARRSLSLSANSSLSDDPNSTVESIADIPITLINPRYSSSRRRSVDETEMQVDNDTDVKERNDNVSGVVPRTPKSRRGIRAVSEITPRVTRSRSCTPERQDSPAVELRATRTTRSRSRTPERIIKESPRLEPITESPVKSSKTVSSSSSPSRRSLRSRSRTPEVEVITAPDKPASPRNLRSRAKTPEKSVTPKLEHSAKTKKSLSRLVLEANAFAKSKLNLENNDLEESHVDKSDVIECTPMKTLKQMPSLLDVTLSPIVNKSVLQSSADSVLSETIHKYSLSENKNTTDLGLKTLPAFTTLHETGFEKSVLRSYQSSMADTSESIVEEKRVEVTHDITTNVDMKSLPAFTTVNDIKINKSLLHSYDSSVANSPQSEQEETDVIKTQETIPKLTAFTTIDSDIYKSVLRSHESSMAETSQEISMSKDPSSSKNVSVDKSAWKDVSSLMTSDSDMDVRDDNKDSKIESQDTAIVIQKEKERIVEIEREINEIEGDMSDDSLHVSEDTDTSDEEILQGEDSGATSEADTSSSDESAASGSDEIISIKDTESDDSSTSDDRLQINEETSTEANQQDQLAQPIETEPQVTVDVQVEKEEDSKIEVTEGSTDPLNQAHLSLLTDDNSIVESDQSRNLNFSNEVIEVDKEKLADVHTGKEIIRENVTESVGKVMETDEQPAVTIEVTIEKTPDNNVREESVAKETNVVDSIAVEISDVKPKRKLQDDKLEEKSEESENTPMQIDVAIPKDKETSKDYKQINIDKKVQEDDSSQKKNEITITEENMEIDIEKPITKGRKRAKSTSSNKSFKEAEVTDNKEEKEIKTPPRRKRTSSTASNKSVVETEPKMPENVQTEEVSTPTRRRAKTPTSAEIRKIITRRVSREMAAQLDQSKDNLDVTVATTPKRRTTRAKSKNADDNESIASGSSVISIRSTVSEEVGDVKPAPIRKGRRSVLATKTDLSVIPETTTEESTTKSNEDLINEYSSSRRLTRHQKTVLESWLEPVGSPDSAGGSAQTSAGGVGTSRRTSTSTITSITKDDDDASSTHSAGFDVQPIDRISLLNKPDFEGSPDREELYANSPDPFTTDACSERRSRLTRAASESRQVVKAAKISRRIHSADIDMTPERGSPVPAGASSPARGRRASFNRACEALHTPKGRRTSTDLRKGETDSPLGSEAASELEVVTPARRPRRASTQSNTSQAKSETGKRSKKMSTVEESNDSNK</sequence>
<evidence type="ECO:0000256" key="3">
    <source>
        <dbReference type="SAM" id="MobiDB-lite"/>
    </source>
</evidence>
<reference evidence="7" key="1">
    <citation type="submission" date="2025-08" db="UniProtKB">
        <authorList>
            <consortium name="RefSeq"/>
        </authorList>
    </citation>
    <scope>IDENTIFICATION</scope>
    <source>
        <tissue evidence="7">Whole larvae</tissue>
    </source>
</reference>
<feature type="compositionally biased region" description="Polar residues" evidence="3">
    <location>
        <begin position="1993"/>
        <end position="2006"/>
    </location>
</feature>
<feature type="compositionally biased region" description="Polar residues" evidence="3">
    <location>
        <begin position="2619"/>
        <end position="2630"/>
    </location>
</feature>
<evidence type="ECO:0000259" key="4">
    <source>
        <dbReference type="Pfam" id="PF13934"/>
    </source>
</evidence>
<feature type="region of interest" description="Disordered" evidence="3">
    <location>
        <begin position="2139"/>
        <end position="2299"/>
    </location>
</feature>